<dbReference type="GO" id="GO:0005524">
    <property type="term" value="F:ATP binding"/>
    <property type="evidence" value="ECO:0007669"/>
    <property type="project" value="UniProtKB-UniRule"/>
</dbReference>
<keyword evidence="6 9" id="KW-0067">ATP-binding</keyword>
<evidence type="ECO:0000256" key="2">
    <source>
        <dbReference type="ARBA" id="ARBA00022527"/>
    </source>
</evidence>
<keyword evidence="10" id="KW-0812">Transmembrane</keyword>
<dbReference type="GO" id="GO:0004674">
    <property type="term" value="F:protein serine/threonine kinase activity"/>
    <property type="evidence" value="ECO:0007669"/>
    <property type="project" value="UniProtKB-KW"/>
</dbReference>
<dbReference type="InterPro" id="IPR011009">
    <property type="entry name" value="Kinase-like_dom_sf"/>
</dbReference>
<evidence type="ECO:0000259" key="11">
    <source>
        <dbReference type="PROSITE" id="PS50011"/>
    </source>
</evidence>
<dbReference type="Proteomes" id="UP000235036">
    <property type="component" value="Unassembled WGS sequence"/>
</dbReference>
<evidence type="ECO:0000313" key="13">
    <source>
        <dbReference type="Proteomes" id="UP000235036"/>
    </source>
</evidence>
<evidence type="ECO:0000256" key="1">
    <source>
        <dbReference type="ARBA" id="ARBA00012513"/>
    </source>
</evidence>
<keyword evidence="3" id="KW-0808">Transferase</keyword>
<dbReference type="Pfam" id="PF00069">
    <property type="entry name" value="Pkinase"/>
    <property type="match status" value="1"/>
</dbReference>
<dbReference type="EMBL" id="NRQW01000253">
    <property type="protein sequence ID" value="PLZ89967.1"/>
    <property type="molecule type" value="Genomic_DNA"/>
</dbReference>
<dbReference type="AlphaFoldDB" id="A0A2N6K3A0"/>
<dbReference type="SMART" id="SM00220">
    <property type="entry name" value="S_TKc"/>
    <property type="match status" value="1"/>
</dbReference>
<evidence type="ECO:0000256" key="7">
    <source>
        <dbReference type="ARBA" id="ARBA00047899"/>
    </source>
</evidence>
<dbReference type="InterPro" id="IPR017441">
    <property type="entry name" value="Protein_kinase_ATP_BS"/>
</dbReference>
<evidence type="ECO:0000256" key="6">
    <source>
        <dbReference type="ARBA" id="ARBA00022840"/>
    </source>
</evidence>
<evidence type="ECO:0000256" key="9">
    <source>
        <dbReference type="PROSITE-ProRule" id="PRU10141"/>
    </source>
</evidence>
<dbReference type="InterPro" id="IPR000719">
    <property type="entry name" value="Prot_kinase_dom"/>
</dbReference>
<organism evidence="12 13">
    <name type="scientific">Fischerella muscicola CCMEE 5323</name>
    <dbReference type="NCBI Taxonomy" id="2019572"/>
    <lineage>
        <taxon>Bacteria</taxon>
        <taxon>Bacillati</taxon>
        <taxon>Cyanobacteriota</taxon>
        <taxon>Cyanophyceae</taxon>
        <taxon>Nostocales</taxon>
        <taxon>Hapalosiphonaceae</taxon>
        <taxon>Fischerella</taxon>
    </lineage>
</organism>
<evidence type="ECO:0000256" key="5">
    <source>
        <dbReference type="ARBA" id="ARBA00022777"/>
    </source>
</evidence>
<evidence type="ECO:0000256" key="3">
    <source>
        <dbReference type="ARBA" id="ARBA00022679"/>
    </source>
</evidence>
<evidence type="ECO:0000256" key="8">
    <source>
        <dbReference type="ARBA" id="ARBA00048679"/>
    </source>
</evidence>
<keyword evidence="13" id="KW-1185">Reference proteome</keyword>
<dbReference type="Gene3D" id="3.40.1000.10">
    <property type="entry name" value="Mog1/PsbP, alpha/beta/alpha sandwich"/>
    <property type="match status" value="1"/>
</dbReference>
<dbReference type="PANTHER" id="PTHR24363:SF0">
    <property type="entry name" value="SERINE_THREONINE KINASE LIKE DOMAIN CONTAINING 1"/>
    <property type="match status" value="1"/>
</dbReference>
<dbReference type="RefSeq" id="WP_016870240.1">
    <property type="nucleotide sequence ID" value="NZ_CAWNVR010000351.1"/>
</dbReference>
<comment type="caution">
    <text evidence="12">The sequence shown here is derived from an EMBL/GenBank/DDBJ whole genome shotgun (WGS) entry which is preliminary data.</text>
</comment>
<feature type="transmembrane region" description="Helical" evidence="10">
    <location>
        <begin position="288"/>
        <end position="306"/>
    </location>
</feature>
<dbReference type="PANTHER" id="PTHR24363">
    <property type="entry name" value="SERINE/THREONINE PROTEIN KINASE"/>
    <property type="match status" value="1"/>
</dbReference>
<accession>A0A2N6K3A0</accession>
<feature type="domain" description="Protein kinase" evidence="11">
    <location>
        <begin position="10"/>
        <end position="270"/>
    </location>
</feature>
<reference evidence="12 13" key="1">
    <citation type="submission" date="2017-08" db="EMBL/GenBank/DDBJ databases">
        <title>Genomes of Fischerella (Mastigocladus) sp. strains.</title>
        <authorList>
            <person name="Miller S.R."/>
        </authorList>
    </citation>
    <scope>NUCLEOTIDE SEQUENCE [LARGE SCALE GENOMIC DNA]</scope>
    <source>
        <strain evidence="12 13">CCMEE 5323</strain>
    </source>
</reference>
<gene>
    <name evidence="12" type="ORF">CEN44_11905</name>
</gene>
<dbReference type="Pfam" id="PF18933">
    <property type="entry name" value="PsbP_2"/>
    <property type="match status" value="1"/>
</dbReference>
<evidence type="ECO:0000313" key="12">
    <source>
        <dbReference type="EMBL" id="PLZ89967.1"/>
    </source>
</evidence>
<evidence type="ECO:0000256" key="4">
    <source>
        <dbReference type="ARBA" id="ARBA00022741"/>
    </source>
</evidence>
<dbReference type="SUPFAM" id="SSF56112">
    <property type="entry name" value="Protein kinase-like (PK-like)"/>
    <property type="match status" value="1"/>
</dbReference>
<keyword evidence="5 12" id="KW-0418">Kinase</keyword>
<feature type="binding site" evidence="9">
    <location>
        <position position="41"/>
    </location>
    <ligand>
        <name>ATP</name>
        <dbReference type="ChEBI" id="CHEBI:30616"/>
    </ligand>
</feature>
<dbReference type="EC" id="2.7.11.1" evidence="1"/>
<dbReference type="Gene3D" id="3.30.200.20">
    <property type="entry name" value="Phosphorylase Kinase, domain 1"/>
    <property type="match status" value="1"/>
</dbReference>
<keyword evidence="4 9" id="KW-0547">Nucleotide-binding</keyword>
<name>A0A2N6K3A0_FISMU</name>
<dbReference type="Gene3D" id="1.10.510.10">
    <property type="entry name" value="Transferase(Phosphotransferase) domain 1"/>
    <property type="match status" value="1"/>
</dbReference>
<dbReference type="PROSITE" id="PS50011">
    <property type="entry name" value="PROTEIN_KINASE_DOM"/>
    <property type="match status" value="1"/>
</dbReference>
<sequence length="473" mass="54279">MLGTTLRGRYEIIKELGKGWFAETYLAKDKDLPGNPYCVVKRLKPKSTDPFILQTAKRLFEQEAQVLYQLGNHEQIPRLLAHFQENEDFYLVQEFIEGNVLNLELKTGSKWSEEKVIDFLEDVLNILKYVHQQNVIHRDIKPANLIRRATDNKLVLIDFGAVKQISALAANLQGKTIAIGTPGYMPCEQNSGQPKFNSDIYAVGLIAIQALTGILPDHLPRHPDTNKILWRGLINIKHIKPQLIDILDRMVSYDFRDRYQSASEVLQAIADIKSTKKWRLSKKFAKPLLLLASILFIAVLATPQIIQIFNPQEQYSPADIEFSIYENPSYSVRIKYPQSWKLQQIGDPFTGDVVKFWPRSRGSTNKLTAEVNINVENLKEPTSLVEYTNLSVNEIVQFLNNARIHDSHPTKLSNLPAHEVIYSGKEEGYNIKRLTIWTLKNNQVYIITYTAEESEYDKYLEIAQTMINSLTIY</sequence>
<proteinExistence type="predicted"/>
<dbReference type="PROSITE" id="PS00107">
    <property type="entry name" value="PROTEIN_KINASE_ATP"/>
    <property type="match status" value="1"/>
</dbReference>
<evidence type="ECO:0000256" key="10">
    <source>
        <dbReference type="SAM" id="Phobius"/>
    </source>
</evidence>
<keyword evidence="10" id="KW-1133">Transmembrane helix</keyword>
<keyword evidence="2 12" id="KW-0723">Serine/threonine-protein kinase</keyword>
<comment type="catalytic activity">
    <reaction evidence="7">
        <text>L-threonyl-[protein] + ATP = O-phospho-L-threonyl-[protein] + ADP + H(+)</text>
        <dbReference type="Rhea" id="RHEA:46608"/>
        <dbReference type="Rhea" id="RHEA-COMP:11060"/>
        <dbReference type="Rhea" id="RHEA-COMP:11605"/>
        <dbReference type="ChEBI" id="CHEBI:15378"/>
        <dbReference type="ChEBI" id="CHEBI:30013"/>
        <dbReference type="ChEBI" id="CHEBI:30616"/>
        <dbReference type="ChEBI" id="CHEBI:61977"/>
        <dbReference type="ChEBI" id="CHEBI:456216"/>
        <dbReference type="EC" id="2.7.11.1"/>
    </reaction>
</comment>
<comment type="catalytic activity">
    <reaction evidence="8">
        <text>L-seryl-[protein] + ATP = O-phospho-L-seryl-[protein] + ADP + H(+)</text>
        <dbReference type="Rhea" id="RHEA:17989"/>
        <dbReference type="Rhea" id="RHEA-COMP:9863"/>
        <dbReference type="Rhea" id="RHEA-COMP:11604"/>
        <dbReference type="ChEBI" id="CHEBI:15378"/>
        <dbReference type="ChEBI" id="CHEBI:29999"/>
        <dbReference type="ChEBI" id="CHEBI:30616"/>
        <dbReference type="ChEBI" id="CHEBI:83421"/>
        <dbReference type="ChEBI" id="CHEBI:456216"/>
        <dbReference type="EC" id="2.7.11.1"/>
    </reaction>
</comment>
<protein>
    <recommendedName>
        <fullName evidence="1">non-specific serine/threonine protein kinase</fullName>
        <ecNumber evidence="1">2.7.11.1</ecNumber>
    </recommendedName>
</protein>
<keyword evidence="10" id="KW-0472">Membrane</keyword>
<dbReference type="CDD" id="cd14014">
    <property type="entry name" value="STKc_PknB_like"/>
    <property type="match status" value="1"/>
</dbReference>